<gene>
    <name evidence="1" type="ORF">SZ25_00233</name>
</gene>
<comment type="caution">
    <text evidence="1">The sequence shown here is derived from an EMBL/GenBank/DDBJ whole genome shotgun (WGS) entry which is preliminary data.</text>
</comment>
<name>A0A0F5MRH3_9RICK</name>
<reference evidence="1 2" key="1">
    <citation type="submission" date="2015-02" db="EMBL/GenBank/DDBJ databases">
        <title>Single cell genomics of a rare environmental alphaproteobacterium provides unique insights into Rickettsiaceae evolution.</title>
        <authorList>
            <person name="Martijn J."/>
            <person name="Schulz F."/>
            <person name="Zaremba-Niedzwiedzka K."/>
            <person name="Viklund J."/>
            <person name="Stepanauskas R."/>
            <person name="Andersson S.G.E."/>
            <person name="Horn M."/>
            <person name="Guy L."/>
            <person name="Ettema T.J.G."/>
        </authorList>
    </citation>
    <scope>NUCLEOTIDE SEQUENCE [LARGE SCALE GENOMIC DNA]</scope>
    <source>
        <strain evidence="1 2">SCGC AAA041-L04</strain>
    </source>
</reference>
<organism evidence="1 2">
    <name type="scientific">Candidatus Arcanibacter lacustris</name>
    <dbReference type="NCBI Taxonomy" id="1607817"/>
    <lineage>
        <taxon>Bacteria</taxon>
        <taxon>Pseudomonadati</taxon>
        <taxon>Pseudomonadota</taxon>
        <taxon>Alphaproteobacteria</taxon>
        <taxon>Rickettsiales</taxon>
        <taxon>Candidatus Arcanibacter</taxon>
    </lineage>
</organism>
<protein>
    <submittedName>
        <fullName evidence="1">Uncharacterized protein</fullName>
    </submittedName>
</protein>
<evidence type="ECO:0000313" key="1">
    <source>
        <dbReference type="EMBL" id="KKB96677.1"/>
    </source>
</evidence>
<proteinExistence type="predicted"/>
<dbReference type="Proteomes" id="UP000033358">
    <property type="component" value="Unassembled WGS sequence"/>
</dbReference>
<evidence type="ECO:0000313" key="2">
    <source>
        <dbReference type="Proteomes" id="UP000033358"/>
    </source>
</evidence>
<sequence>MKQIIYNIRNNGLADKIEVNRYLAEAPRFHVPSIVIDITDLEIALAQQLYDEEISDHTNTYYYTNAYEYCLSRGANIFDHTIYWGGLINYGWITNTYNQLVFYG</sequence>
<dbReference type="EMBL" id="JYHA01000031">
    <property type="protein sequence ID" value="KKB96677.1"/>
    <property type="molecule type" value="Genomic_DNA"/>
</dbReference>
<dbReference type="AlphaFoldDB" id="A0A0F5MRH3"/>
<keyword evidence="2" id="KW-1185">Reference proteome</keyword>
<accession>A0A0F5MRH3</accession>